<dbReference type="Proteomes" id="UP000518752">
    <property type="component" value="Unassembled WGS sequence"/>
</dbReference>
<dbReference type="InterPro" id="IPR046936">
    <property type="entry name" value="BIM1-like"/>
</dbReference>
<feature type="domain" description="Copper acquisition factor BIM1-like" evidence="9">
    <location>
        <begin position="17"/>
        <end position="160"/>
    </location>
</feature>
<evidence type="ECO:0000256" key="7">
    <source>
        <dbReference type="ARBA" id="ARBA00023288"/>
    </source>
</evidence>
<protein>
    <recommendedName>
        <fullName evidence="9">Copper acquisition factor BIM1-like domain-containing protein</fullName>
    </recommendedName>
</protein>
<evidence type="ECO:0000256" key="3">
    <source>
        <dbReference type="ARBA" id="ARBA00022622"/>
    </source>
</evidence>
<evidence type="ECO:0000256" key="6">
    <source>
        <dbReference type="ARBA" id="ARBA00023180"/>
    </source>
</evidence>
<keyword evidence="6" id="KW-0325">Glycoprotein</keyword>
<evidence type="ECO:0000256" key="8">
    <source>
        <dbReference type="SAM" id="SignalP"/>
    </source>
</evidence>
<evidence type="ECO:0000313" key="11">
    <source>
        <dbReference type="Proteomes" id="UP000518752"/>
    </source>
</evidence>
<dbReference type="CDD" id="cd21176">
    <property type="entry name" value="LPMO_auxiliary-like"/>
    <property type="match status" value="1"/>
</dbReference>
<dbReference type="GO" id="GO:0005886">
    <property type="term" value="C:plasma membrane"/>
    <property type="evidence" value="ECO:0007669"/>
    <property type="project" value="UniProtKB-SubCell"/>
</dbReference>
<evidence type="ECO:0000256" key="4">
    <source>
        <dbReference type="ARBA" id="ARBA00022729"/>
    </source>
</evidence>
<dbReference type="GO" id="GO:0098552">
    <property type="term" value="C:side of membrane"/>
    <property type="evidence" value="ECO:0007669"/>
    <property type="project" value="UniProtKB-KW"/>
</dbReference>
<evidence type="ECO:0000256" key="1">
    <source>
        <dbReference type="ARBA" id="ARBA00004609"/>
    </source>
</evidence>
<keyword evidence="11" id="KW-1185">Reference proteome</keyword>
<evidence type="ECO:0000256" key="5">
    <source>
        <dbReference type="ARBA" id="ARBA00023136"/>
    </source>
</evidence>
<keyword evidence="4 8" id="KW-0732">Signal</keyword>
<evidence type="ECO:0000313" key="10">
    <source>
        <dbReference type="EMBL" id="KAF5382979.1"/>
    </source>
</evidence>
<dbReference type="OrthoDB" id="2146436at2759"/>
<feature type="chain" id="PRO_5034931503" description="Copper acquisition factor BIM1-like domain-containing protein" evidence="8">
    <location>
        <begin position="19"/>
        <end position="200"/>
    </location>
</feature>
<sequence>MRSSTALILSGLIAAVSAHFQLQFPPPRGVFVEDNEPTFCDGYPSVASNRTAFPMSQGIISFNSEHPQWTAAVFITNVSNPISFDNFTQITSYFQESIEGSFCMPFDLSSTNDTSLNLKNGDNVTIQILFNGGDGNLYQCADLILDTSANVSGQACTNQTSGSGSNSTSSSSAQGLSTPGASSLLGLSSLLGSIAITLAL</sequence>
<dbReference type="EMBL" id="JAACJN010000049">
    <property type="protein sequence ID" value="KAF5382979.1"/>
    <property type="molecule type" value="Genomic_DNA"/>
</dbReference>
<evidence type="ECO:0000256" key="2">
    <source>
        <dbReference type="ARBA" id="ARBA00022475"/>
    </source>
</evidence>
<accession>A0A8H5HGP9</accession>
<gene>
    <name evidence="10" type="ORF">D9757_006315</name>
</gene>
<proteinExistence type="predicted"/>
<feature type="signal peptide" evidence="8">
    <location>
        <begin position="1"/>
        <end position="18"/>
    </location>
</feature>
<comment type="subcellular location">
    <subcellularLocation>
        <location evidence="1">Cell membrane</location>
        <topology evidence="1">Lipid-anchor</topology>
        <topology evidence="1">GPI-anchor</topology>
    </subcellularLocation>
</comment>
<dbReference type="PANTHER" id="PTHR34992">
    <property type="entry name" value="HYPHAL ANASTAMOSIS-7 PROTEIN"/>
    <property type="match status" value="1"/>
</dbReference>
<dbReference type="Pfam" id="PF20238">
    <property type="entry name" value="BIM1-like_dom"/>
    <property type="match status" value="1"/>
</dbReference>
<keyword evidence="7" id="KW-0449">Lipoprotein</keyword>
<organism evidence="10 11">
    <name type="scientific">Collybiopsis confluens</name>
    <dbReference type="NCBI Taxonomy" id="2823264"/>
    <lineage>
        <taxon>Eukaryota</taxon>
        <taxon>Fungi</taxon>
        <taxon>Dikarya</taxon>
        <taxon>Basidiomycota</taxon>
        <taxon>Agaricomycotina</taxon>
        <taxon>Agaricomycetes</taxon>
        <taxon>Agaricomycetidae</taxon>
        <taxon>Agaricales</taxon>
        <taxon>Marasmiineae</taxon>
        <taxon>Omphalotaceae</taxon>
        <taxon>Collybiopsis</taxon>
    </lineage>
</organism>
<keyword evidence="3" id="KW-0336">GPI-anchor</keyword>
<reference evidence="10 11" key="1">
    <citation type="journal article" date="2020" name="ISME J.">
        <title>Uncovering the hidden diversity of litter-decomposition mechanisms in mushroom-forming fungi.</title>
        <authorList>
            <person name="Floudas D."/>
            <person name="Bentzer J."/>
            <person name="Ahren D."/>
            <person name="Johansson T."/>
            <person name="Persson P."/>
            <person name="Tunlid A."/>
        </authorList>
    </citation>
    <scope>NUCLEOTIDE SEQUENCE [LARGE SCALE GENOMIC DNA]</scope>
    <source>
        <strain evidence="10 11">CBS 406.79</strain>
    </source>
</reference>
<dbReference type="InterPro" id="IPR046530">
    <property type="entry name" value="BIM1-like_dom"/>
</dbReference>
<dbReference type="AlphaFoldDB" id="A0A8H5HGP9"/>
<keyword evidence="5" id="KW-0472">Membrane</keyword>
<evidence type="ECO:0000259" key="9">
    <source>
        <dbReference type="Pfam" id="PF20238"/>
    </source>
</evidence>
<keyword evidence="2" id="KW-1003">Cell membrane</keyword>
<comment type="caution">
    <text evidence="10">The sequence shown here is derived from an EMBL/GenBank/DDBJ whole genome shotgun (WGS) entry which is preliminary data.</text>
</comment>
<name>A0A8H5HGP9_9AGAR</name>